<dbReference type="EMBL" id="WQMT02000010">
    <property type="protein sequence ID" value="KAG9218066.1"/>
    <property type="molecule type" value="Genomic_DNA"/>
</dbReference>
<dbReference type="Proteomes" id="UP000824881">
    <property type="component" value="Unassembled WGS sequence"/>
</dbReference>
<sequence length="340" mass="38760">MVLALPPEILRMIFADVDDRKTLCNILITSQQFSHLVEQFLYARIVLTGMSLPKTITRLASLNAILESSNGRRARYVRNLCFGPPQGEEDRSLINKILTQTVNLKDLTLHIFPHMFPQSFSQVPQFALTSLHVTFHSLDPSLHHFLESQTSLETLYLGLAVRYAKDLPAFSPTSFPNLKTLSIVSLQLHAFLPTLVRVTHLRVGGNYRDSGEIALCMGTVRVLSCPDTHTVTSMNLLLPNLEWLELLNPTSTTTLIAWCPHILKLRGVRLPRFHTPSSHQDMRCLFDTIRTLEFVELREGPDFTLKRWYRDAAAPAPIRWLCKPRREWLGDWVKDVVGVE</sequence>
<evidence type="ECO:0000313" key="2">
    <source>
        <dbReference type="Proteomes" id="UP000824881"/>
    </source>
</evidence>
<keyword evidence="2" id="KW-1185">Reference proteome</keyword>
<comment type="caution">
    <text evidence="1">The sequence shown here is derived from an EMBL/GenBank/DDBJ whole genome shotgun (WGS) entry which is preliminary data.</text>
</comment>
<accession>A0ACB7IJL7</accession>
<protein>
    <submittedName>
        <fullName evidence="1">Uncharacterized protein</fullName>
    </submittedName>
</protein>
<organism evidence="1 2">
    <name type="scientific">Pleurotus cornucopiae</name>
    <name type="common">Cornucopia mushroom</name>
    <dbReference type="NCBI Taxonomy" id="5321"/>
    <lineage>
        <taxon>Eukaryota</taxon>
        <taxon>Fungi</taxon>
        <taxon>Dikarya</taxon>
        <taxon>Basidiomycota</taxon>
        <taxon>Agaricomycotina</taxon>
        <taxon>Agaricomycetes</taxon>
        <taxon>Agaricomycetidae</taxon>
        <taxon>Agaricales</taxon>
        <taxon>Pleurotineae</taxon>
        <taxon>Pleurotaceae</taxon>
        <taxon>Pleurotus</taxon>
    </lineage>
</organism>
<name>A0ACB7IJL7_PLECO</name>
<reference evidence="1 2" key="1">
    <citation type="journal article" date="2021" name="Appl. Environ. Microbiol.">
        <title>Genetic linkage and physical mapping for an oyster mushroom Pleurotus cornucopiae and QTL analysis for the trait cap color.</title>
        <authorList>
            <person name="Zhang Y."/>
            <person name="Gao W."/>
            <person name="Sonnenberg A."/>
            <person name="Chen Q."/>
            <person name="Zhang J."/>
            <person name="Huang C."/>
        </authorList>
    </citation>
    <scope>NUCLEOTIDE SEQUENCE [LARGE SCALE GENOMIC DNA]</scope>
    <source>
        <strain evidence="1">CCMSSC00406</strain>
    </source>
</reference>
<proteinExistence type="predicted"/>
<gene>
    <name evidence="1" type="ORF">CCMSSC00406_0010080</name>
</gene>
<evidence type="ECO:0000313" key="1">
    <source>
        <dbReference type="EMBL" id="KAG9218066.1"/>
    </source>
</evidence>